<proteinExistence type="predicted"/>
<evidence type="ECO:0000313" key="1">
    <source>
        <dbReference type="EMBL" id="SES98303.1"/>
    </source>
</evidence>
<name>A0A1I0AV33_9FIRM</name>
<sequence>MELRKNVKNRFLLFCLITVAVCFVLGYILLASLDKITHPAIEELFNSIFTVYTEFGMLIFPVLTIQMFSNDYKNKNILFYKLLGYGWLQFFVSKAVVSLLFLGAATYIGILAVSIIYGKFSYMGIMMFYFTGVLIYQVFLTSLWGFLFKNIIAAYVVNFAYWLFTIVASTATDKLDWFAYYDASNKVYQNFMEYLKCNDRSYLQISGSLIYSAGLIASVLVIVFVFRKRWGRNGI</sequence>
<keyword evidence="2" id="KW-1185">Reference proteome</keyword>
<dbReference type="EMBL" id="FOHN01000006">
    <property type="protein sequence ID" value="SES98303.1"/>
    <property type="molecule type" value="Genomic_DNA"/>
</dbReference>
<dbReference type="AlphaFoldDB" id="A0A1I0AV33"/>
<dbReference type="OrthoDB" id="2232193at2"/>
<reference evidence="1 2" key="1">
    <citation type="submission" date="2016-10" db="EMBL/GenBank/DDBJ databases">
        <authorList>
            <person name="de Groot N.N."/>
        </authorList>
    </citation>
    <scope>NUCLEOTIDE SEQUENCE [LARGE SCALE GENOMIC DNA]</scope>
    <source>
        <strain evidence="1 2">DSM 1801</strain>
    </source>
</reference>
<dbReference type="STRING" id="29364.SAMN04487772_10652"/>
<dbReference type="RefSeq" id="WP_092477247.1">
    <property type="nucleotide sequence ID" value="NZ_FOHN01000006.1"/>
</dbReference>
<gene>
    <name evidence="1" type="ORF">SAMN04487772_10652</name>
</gene>
<organism evidence="1 2">
    <name type="scientific">[Clostridium] polysaccharolyticum</name>
    <dbReference type="NCBI Taxonomy" id="29364"/>
    <lineage>
        <taxon>Bacteria</taxon>
        <taxon>Bacillati</taxon>
        <taxon>Bacillota</taxon>
        <taxon>Clostridia</taxon>
        <taxon>Lachnospirales</taxon>
        <taxon>Lachnospiraceae</taxon>
    </lineage>
</organism>
<evidence type="ECO:0000313" key="2">
    <source>
        <dbReference type="Proteomes" id="UP000199800"/>
    </source>
</evidence>
<accession>A0A1I0AV33</accession>
<protein>
    <submittedName>
        <fullName evidence="1">Putative peptide transport system permease protein</fullName>
    </submittedName>
</protein>
<dbReference type="Proteomes" id="UP000199800">
    <property type="component" value="Unassembled WGS sequence"/>
</dbReference>